<dbReference type="AlphaFoldDB" id="A0A2P5ARJ9"/>
<evidence type="ECO:0000313" key="3">
    <source>
        <dbReference type="Proteomes" id="UP000237105"/>
    </source>
</evidence>
<name>A0A2P5ARJ9_PARAD</name>
<evidence type="ECO:0000256" key="1">
    <source>
        <dbReference type="SAM" id="MobiDB-lite"/>
    </source>
</evidence>
<feature type="region of interest" description="Disordered" evidence="1">
    <location>
        <begin position="1"/>
        <end position="25"/>
    </location>
</feature>
<sequence>MVLDTANDSSFGDQSKGQDVANDKQICREENTYKVEMEATQEKHDFSLRRNLFTRRRNLQQRRLRCK</sequence>
<gene>
    <name evidence="2" type="ORF">PanWU01x14_306830</name>
</gene>
<comment type="caution">
    <text evidence="2">The sequence shown here is derived from an EMBL/GenBank/DDBJ whole genome shotgun (WGS) entry which is preliminary data.</text>
</comment>
<protein>
    <submittedName>
        <fullName evidence="2">Uncharacterized protein</fullName>
    </submittedName>
</protein>
<keyword evidence="3" id="KW-1185">Reference proteome</keyword>
<organism evidence="2 3">
    <name type="scientific">Parasponia andersonii</name>
    <name type="common">Sponia andersonii</name>
    <dbReference type="NCBI Taxonomy" id="3476"/>
    <lineage>
        <taxon>Eukaryota</taxon>
        <taxon>Viridiplantae</taxon>
        <taxon>Streptophyta</taxon>
        <taxon>Embryophyta</taxon>
        <taxon>Tracheophyta</taxon>
        <taxon>Spermatophyta</taxon>
        <taxon>Magnoliopsida</taxon>
        <taxon>eudicotyledons</taxon>
        <taxon>Gunneridae</taxon>
        <taxon>Pentapetalae</taxon>
        <taxon>rosids</taxon>
        <taxon>fabids</taxon>
        <taxon>Rosales</taxon>
        <taxon>Cannabaceae</taxon>
        <taxon>Parasponia</taxon>
    </lineage>
</organism>
<accession>A0A2P5ARJ9</accession>
<feature type="compositionally biased region" description="Polar residues" evidence="1">
    <location>
        <begin position="1"/>
        <end position="17"/>
    </location>
</feature>
<reference evidence="3" key="1">
    <citation type="submission" date="2016-06" db="EMBL/GenBank/DDBJ databases">
        <title>Parallel loss of symbiosis genes in relatives of nitrogen-fixing non-legume Parasponia.</title>
        <authorList>
            <person name="Van Velzen R."/>
            <person name="Holmer R."/>
            <person name="Bu F."/>
            <person name="Rutten L."/>
            <person name="Van Zeijl A."/>
            <person name="Liu W."/>
            <person name="Santuari L."/>
            <person name="Cao Q."/>
            <person name="Sharma T."/>
            <person name="Shen D."/>
            <person name="Roswanjaya Y."/>
            <person name="Wardhani T."/>
            <person name="Kalhor M.S."/>
            <person name="Jansen J."/>
            <person name="Van den Hoogen J."/>
            <person name="Gungor B."/>
            <person name="Hartog M."/>
            <person name="Hontelez J."/>
            <person name="Verver J."/>
            <person name="Yang W.-C."/>
            <person name="Schijlen E."/>
            <person name="Repin R."/>
            <person name="Schilthuizen M."/>
            <person name="Schranz E."/>
            <person name="Heidstra R."/>
            <person name="Miyata K."/>
            <person name="Fedorova E."/>
            <person name="Kohlen W."/>
            <person name="Bisseling T."/>
            <person name="Smit S."/>
            <person name="Geurts R."/>
        </authorList>
    </citation>
    <scope>NUCLEOTIDE SEQUENCE [LARGE SCALE GENOMIC DNA]</scope>
    <source>
        <strain evidence="3">cv. WU1-14</strain>
    </source>
</reference>
<evidence type="ECO:0000313" key="2">
    <source>
        <dbReference type="EMBL" id="PON39172.1"/>
    </source>
</evidence>
<dbReference type="EMBL" id="JXTB01000473">
    <property type="protein sequence ID" value="PON39172.1"/>
    <property type="molecule type" value="Genomic_DNA"/>
</dbReference>
<proteinExistence type="predicted"/>
<dbReference type="Proteomes" id="UP000237105">
    <property type="component" value="Unassembled WGS sequence"/>
</dbReference>